<dbReference type="Pfam" id="PF04338">
    <property type="entry name" value="DUF481"/>
    <property type="match status" value="1"/>
</dbReference>
<dbReference type="OrthoDB" id="5867182at2"/>
<dbReference type="AlphaFoldDB" id="A0A066USX5"/>
<keyword evidence="3" id="KW-1185">Reference proteome</keyword>
<accession>A0A066USX5</accession>
<evidence type="ECO:0000256" key="1">
    <source>
        <dbReference type="SAM" id="SignalP"/>
    </source>
</evidence>
<name>A0A066USX5_9VIBR</name>
<evidence type="ECO:0008006" key="4">
    <source>
        <dbReference type="Google" id="ProtNLM"/>
    </source>
</evidence>
<dbReference type="EMBL" id="JFFR01000027">
    <property type="protein sequence ID" value="KDN27293.1"/>
    <property type="molecule type" value="Genomic_DNA"/>
</dbReference>
<feature type="signal peptide" evidence="1">
    <location>
        <begin position="1"/>
        <end position="23"/>
    </location>
</feature>
<organism evidence="2 3">
    <name type="scientific">Vibrio fortis</name>
    <dbReference type="NCBI Taxonomy" id="212667"/>
    <lineage>
        <taxon>Bacteria</taxon>
        <taxon>Pseudomonadati</taxon>
        <taxon>Pseudomonadota</taxon>
        <taxon>Gammaproteobacteria</taxon>
        <taxon>Vibrionales</taxon>
        <taxon>Vibrionaceae</taxon>
        <taxon>Vibrio</taxon>
    </lineage>
</organism>
<dbReference type="RefSeq" id="WP_032552649.1">
    <property type="nucleotide sequence ID" value="NZ_JFFR01000027.1"/>
</dbReference>
<protein>
    <recommendedName>
        <fullName evidence="4">DUF481 domain-containing protein</fullName>
    </recommendedName>
</protein>
<feature type="chain" id="PRO_5001627488" description="DUF481 domain-containing protein" evidence="1">
    <location>
        <begin position="24"/>
        <end position="252"/>
    </location>
</feature>
<comment type="caution">
    <text evidence="2">The sequence shown here is derived from an EMBL/GenBank/DDBJ whole genome shotgun (WGS) entry which is preliminary data.</text>
</comment>
<dbReference type="Proteomes" id="UP000027219">
    <property type="component" value="Unassembled WGS sequence"/>
</dbReference>
<keyword evidence="1" id="KW-0732">Signal</keyword>
<sequence>MNKRHYTALIVTIALVTSPQVFSSVEVEQEIDDSPYTRLTKLGFIYSQNTSTSLSINSGISLGYKGDTWGHRFQFDTYYTDAENGEDGTNRYTTNYGITYDINSRTYTVAGIRFEHDQFGTYRDQWIAMTGLGRHFYETNYVTLQGSMGPGYRITERQSFDEEFPSQMNYELIASGSLEGTVQFTESFSIGANASVAYGEENTNYNFKGYLKNILMGNLALTFDTEYIYNTTVASDQSNTEIYSSMNLNYDF</sequence>
<dbReference type="STRING" id="212667.VFDL14_20590"/>
<evidence type="ECO:0000313" key="2">
    <source>
        <dbReference type="EMBL" id="KDN27293.1"/>
    </source>
</evidence>
<dbReference type="InterPro" id="IPR007433">
    <property type="entry name" value="DUF481"/>
</dbReference>
<reference evidence="2 3" key="1">
    <citation type="submission" date="2014-02" db="EMBL/GenBank/DDBJ databases">
        <title>Vibrio fortis Dalian14 Genome Sequencing.</title>
        <authorList>
            <person name="Wang Y."/>
            <person name="Song L."/>
            <person name="Liu G."/>
            <person name="Ding J."/>
        </authorList>
    </citation>
    <scope>NUCLEOTIDE SEQUENCE [LARGE SCALE GENOMIC DNA]</scope>
    <source>
        <strain evidence="2 3">Dalian14</strain>
    </source>
</reference>
<evidence type="ECO:0000313" key="3">
    <source>
        <dbReference type="Proteomes" id="UP000027219"/>
    </source>
</evidence>
<proteinExistence type="predicted"/>
<gene>
    <name evidence="2" type="ORF">VFDL14_20590</name>
</gene>